<keyword evidence="3" id="KW-0813">Transport</keyword>
<proteinExistence type="inferred from homology"/>
<dbReference type="PANTHER" id="PTHR43776">
    <property type="entry name" value="TRANSPORT ATP-BINDING PROTEIN"/>
    <property type="match status" value="1"/>
</dbReference>
<gene>
    <name evidence="7" type="ORF">GXW76_14825</name>
</gene>
<dbReference type="InterPro" id="IPR003593">
    <property type="entry name" value="AAA+_ATPase"/>
</dbReference>
<dbReference type="FunFam" id="3.40.50.300:FF:000016">
    <property type="entry name" value="Oligopeptide ABC transporter ATP-binding component"/>
    <property type="match status" value="1"/>
</dbReference>
<feature type="domain" description="ABC transporter" evidence="6">
    <location>
        <begin position="16"/>
        <end position="253"/>
    </location>
</feature>
<dbReference type="GO" id="GO:0055085">
    <property type="term" value="P:transmembrane transport"/>
    <property type="evidence" value="ECO:0007669"/>
    <property type="project" value="UniProtKB-ARBA"/>
</dbReference>
<evidence type="ECO:0000256" key="1">
    <source>
        <dbReference type="ARBA" id="ARBA00004417"/>
    </source>
</evidence>
<dbReference type="SMART" id="SM00382">
    <property type="entry name" value="AAA"/>
    <property type="match status" value="1"/>
</dbReference>
<dbReference type="CDD" id="cd03257">
    <property type="entry name" value="ABC_NikE_OppD_transporters"/>
    <property type="match status" value="1"/>
</dbReference>
<organism evidence="7 8">
    <name type="scientific">Neoroseomonas soli</name>
    <dbReference type="NCBI Taxonomy" id="1081025"/>
    <lineage>
        <taxon>Bacteria</taxon>
        <taxon>Pseudomonadati</taxon>
        <taxon>Pseudomonadota</taxon>
        <taxon>Alphaproteobacteria</taxon>
        <taxon>Acetobacterales</taxon>
        <taxon>Acetobacteraceae</taxon>
        <taxon>Neoroseomonas</taxon>
    </lineage>
</organism>
<protein>
    <submittedName>
        <fullName evidence="7">ATP-binding cassette domain-containing protein</fullName>
    </submittedName>
</protein>
<dbReference type="InterPro" id="IPR050319">
    <property type="entry name" value="ABC_transp_ATP-bind"/>
</dbReference>
<reference evidence="7" key="1">
    <citation type="submission" date="2020-01" db="EMBL/GenBank/DDBJ databases">
        <authorList>
            <person name="Rat A."/>
        </authorList>
    </citation>
    <scope>NUCLEOTIDE SEQUENCE</scope>
    <source>
        <strain evidence="7">LMG 31231</strain>
    </source>
</reference>
<dbReference type="Pfam" id="PF00005">
    <property type="entry name" value="ABC_tran"/>
    <property type="match status" value="1"/>
</dbReference>
<evidence type="ECO:0000256" key="3">
    <source>
        <dbReference type="ARBA" id="ARBA00022448"/>
    </source>
</evidence>
<keyword evidence="4" id="KW-0547">Nucleotide-binding</keyword>
<dbReference type="SUPFAM" id="SSF52540">
    <property type="entry name" value="P-loop containing nucleoside triphosphate hydrolases"/>
    <property type="match status" value="1"/>
</dbReference>
<evidence type="ECO:0000256" key="2">
    <source>
        <dbReference type="ARBA" id="ARBA00005417"/>
    </source>
</evidence>
<dbReference type="Gene3D" id="3.40.50.300">
    <property type="entry name" value="P-loop containing nucleotide triphosphate hydrolases"/>
    <property type="match status" value="1"/>
</dbReference>
<comment type="caution">
    <text evidence="7">The sequence shown here is derived from an EMBL/GenBank/DDBJ whole genome shotgun (WGS) entry which is preliminary data.</text>
</comment>
<evidence type="ECO:0000313" key="8">
    <source>
        <dbReference type="Proteomes" id="UP001138751"/>
    </source>
</evidence>
<dbReference type="RefSeq" id="WP_246514353.1">
    <property type="nucleotide sequence ID" value="NZ_JAAEDM010000041.1"/>
</dbReference>
<evidence type="ECO:0000256" key="4">
    <source>
        <dbReference type="ARBA" id="ARBA00022741"/>
    </source>
</evidence>
<sequence>MSEAAAIEVRGLRREFRVRQGMFAAPRHVVAVDDVSFSVPAGSVLGVVGESGCGKSTLARLILGLLEPTAGEVLVDGRRLGGMDRRARARLIQPVFQDPFASLNPKRRIRDIVAMPLIAQGAIGREEIGRRVAEALDRVGLSQDQGARFPAQLSGGQRQRVAIARALVLRPRIVVCDEPTSALDVSVQAQILNLLAELRRELGLTYLFISHNLAVVEHIASEVAVMYLGRIVERGESARLFAAPRHPYTRALLASVLTPEPGLGVPDVGLGDTMPDPANIPPGCRFHPRCPVAVPRCAAETPRPATDEAGLVECHLA</sequence>
<dbReference type="InterPro" id="IPR003439">
    <property type="entry name" value="ABC_transporter-like_ATP-bd"/>
</dbReference>
<dbReference type="NCBIfam" id="TIGR01727">
    <property type="entry name" value="oligo_HPY"/>
    <property type="match status" value="1"/>
</dbReference>
<name>A0A9X9WZ74_9PROT</name>
<dbReference type="GO" id="GO:0015833">
    <property type="term" value="P:peptide transport"/>
    <property type="evidence" value="ECO:0007669"/>
    <property type="project" value="InterPro"/>
</dbReference>
<dbReference type="GO" id="GO:0016887">
    <property type="term" value="F:ATP hydrolysis activity"/>
    <property type="evidence" value="ECO:0007669"/>
    <property type="project" value="InterPro"/>
</dbReference>
<dbReference type="InterPro" id="IPR013563">
    <property type="entry name" value="Oligopep_ABC_C"/>
</dbReference>
<accession>A0A9X9WZ74</accession>
<comment type="subcellular location">
    <subcellularLocation>
        <location evidence="1">Cell inner membrane</location>
        <topology evidence="1">Peripheral membrane protein</topology>
    </subcellularLocation>
</comment>
<keyword evidence="5 7" id="KW-0067">ATP-binding</keyword>
<dbReference type="PANTHER" id="PTHR43776:SF7">
    <property type="entry name" value="D,D-DIPEPTIDE TRANSPORT ATP-BINDING PROTEIN DDPF-RELATED"/>
    <property type="match status" value="1"/>
</dbReference>
<reference evidence="7" key="2">
    <citation type="journal article" date="2021" name="Syst. Appl. Microbiol.">
        <title>Roseomonas hellenica sp. nov., isolated from roots of wild-growing Alkanna tinctoria.</title>
        <authorList>
            <person name="Rat A."/>
            <person name="Naranjo H.D."/>
            <person name="Lebbe L."/>
            <person name="Cnockaert M."/>
            <person name="Krigas N."/>
            <person name="Grigoriadou K."/>
            <person name="Maloupa E."/>
            <person name="Willems A."/>
        </authorList>
    </citation>
    <scope>NUCLEOTIDE SEQUENCE</scope>
    <source>
        <strain evidence="7">LMG 31231</strain>
    </source>
</reference>
<dbReference type="Proteomes" id="UP001138751">
    <property type="component" value="Unassembled WGS sequence"/>
</dbReference>
<evidence type="ECO:0000259" key="6">
    <source>
        <dbReference type="PROSITE" id="PS50893"/>
    </source>
</evidence>
<dbReference type="PROSITE" id="PS00211">
    <property type="entry name" value="ABC_TRANSPORTER_1"/>
    <property type="match status" value="1"/>
</dbReference>
<dbReference type="GO" id="GO:0005524">
    <property type="term" value="F:ATP binding"/>
    <property type="evidence" value="ECO:0007669"/>
    <property type="project" value="UniProtKB-KW"/>
</dbReference>
<keyword evidence="8" id="KW-1185">Reference proteome</keyword>
<dbReference type="InterPro" id="IPR027417">
    <property type="entry name" value="P-loop_NTPase"/>
</dbReference>
<evidence type="ECO:0000256" key="5">
    <source>
        <dbReference type="ARBA" id="ARBA00022840"/>
    </source>
</evidence>
<dbReference type="InterPro" id="IPR017871">
    <property type="entry name" value="ABC_transporter-like_CS"/>
</dbReference>
<dbReference type="GO" id="GO:0005886">
    <property type="term" value="C:plasma membrane"/>
    <property type="evidence" value="ECO:0007669"/>
    <property type="project" value="UniProtKB-SubCell"/>
</dbReference>
<dbReference type="AlphaFoldDB" id="A0A9X9WZ74"/>
<dbReference type="Pfam" id="PF08352">
    <property type="entry name" value="oligo_HPY"/>
    <property type="match status" value="1"/>
</dbReference>
<dbReference type="PROSITE" id="PS50893">
    <property type="entry name" value="ABC_TRANSPORTER_2"/>
    <property type="match status" value="1"/>
</dbReference>
<evidence type="ECO:0000313" key="7">
    <source>
        <dbReference type="EMBL" id="MBR0672453.1"/>
    </source>
</evidence>
<comment type="similarity">
    <text evidence="2">Belongs to the ABC transporter superfamily.</text>
</comment>
<dbReference type="EMBL" id="JAAEDM010000041">
    <property type="protein sequence ID" value="MBR0672453.1"/>
    <property type="molecule type" value="Genomic_DNA"/>
</dbReference>